<dbReference type="PROSITE" id="PS00671">
    <property type="entry name" value="D_2_HYDROXYACID_DH_3"/>
    <property type="match status" value="1"/>
</dbReference>
<dbReference type="GO" id="GO:0016616">
    <property type="term" value="F:oxidoreductase activity, acting on the CH-OH group of donors, NAD or NADP as acceptor"/>
    <property type="evidence" value="ECO:0007669"/>
    <property type="project" value="UniProtKB-ARBA"/>
</dbReference>
<feature type="domain" description="D-isomer specific 2-hydroxyacid dehydrogenase NAD-binding" evidence="3">
    <location>
        <begin position="101"/>
        <end position="274"/>
    </location>
</feature>
<dbReference type="GO" id="GO:0051287">
    <property type="term" value="F:NAD binding"/>
    <property type="evidence" value="ECO:0007669"/>
    <property type="project" value="InterPro"/>
</dbReference>
<protein>
    <submittedName>
        <fullName evidence="4">Glyoxylate/hydroxypyruvate reductase A</fullName>
    </submittedName>
</protein>
<dbReference type="PANTHER" id="PTHR43333">
    <property type="entry name" value="2-HACID_DH_C DOMAIN-CONTAINING PROTEIN"/>
    <property type="match status" value="1"/>
</dbReference>
<dbReference type="KEGG" id="cagg:HYG79_17165"/>
<organism evidence="4 5">
    <name type="scientific">Costertonia aggregata</name>
    <dbReference type="NCBI Taxonomy" id="343403"/>
    <lineage>
        <taxon>Bacteria</taxon>
        <taxon>Pseudomonadati</taxon>
        <taxon>Bacteroidota</taxon>
        <taxon>Flavobacteriia</taxon>
        <taxon>Flavobacteriales</taxon>
        <taxon>Flavobacteriaceae</taxon>
        <taxon>Costertonia</taxon>
    </lineage>
</organism>
<sequence>MSIVILRQDDKIDEWKKALKARAPHINVYSYLEEHPKDDMTMALVWKHPKNTLSRYPNLKCISCSGAGVDFIFNDRDRPKHLPITRVVDPYLASDMSEYVLAAIFSHIKNLNHYKLEQTQAKWSPKSYLRIQDVSVGIMGVGELGKTLAKDLVQYGFKTLGWSNSKKRINGVNSFVGEAELSLFLEQTAILVCLLPLTNKTKGILNKTLFTLLPKGAFVINVARGGHMVDDDLMEMLDKDHLSGAVLDVFHNEPLPTSHLYWQHPKVHITPHIASVSDTASVVPQIVENYERLMSGQPLLNEVSITKGY</sequence>
<dbReference type="SUPFAM" id="SSF51735">
    <property type="entry name" value="NAD(P)-binding Rossmann-fold domains"/>
    <property type="match status" value="1"/>
</dbReference>
<keyword evidence="5" id="KW-1185">Reference proteome</keyword>
<gene>
    <name evidence="4" type="ORF">HYG79_17165</name>
</gene>
<keyword evidence="1" id="KW-0560">Oxidoreductase</keyword>
<dbReference type="PANTHER" id="PTHR43333:SF1">
    <property type="entry name" value="D-ISOMER SPECIFIC 2-HYDROXYACID DEHYDROGENASE NAD-BINDING DOMAIN-CONTAINING PROTEIN"/>
    <property type="match status" value="1"/>
</dbReference>
<reference evidence="4 5" key="1">
    <citation type="journal article" date="2006" name="Int. J. Syst. Evol. Microbiol.">
        <title>Costertonia aggregata gen. nov., sp. nov., a mesophilic marine bacterium of the family Flavobacteriaceae, isolated from a mature biofilm.</title>
        <authorList>
            <person name="Kwon K.K."/>
            <person name="Lee Y.K."/>
            <person name="Lee H.K."/>
        </authorList>
    </citation>
    <scope>NUCLEOTIDE SEQUENCE [LARGE SCALE GENOMIC DNA]</scope>
    <source>
        <strain evidence="4 5">KCCM 42265</strain>
    </source>
</reference>
<dbReference type="InterPro" id="IPR036291">
    <property type="entry name" value="NAD(P)-bd_dom_sf"/>
</dbReference>
<dbReference type="SUPFAM" id="SSF52283">
    <property type="entry name" value="Formate/glycerate dehydrogenase catalytic domain-like"/>
    <property type="match status" value="1"/>
</dbReference>
<dbReference type="InterPro" id="IPR006140">
    <property type="entry name" value="D-isomer_DH_NAD-bd"/>
</dbReference>
<dbReference type="Proteomes" id="UP000509302">
    <property type="component" value="Chromosome"/>
</dbReference>
<evidence type="ECO:0000313" key="5">
    <source>
        <dbReference type="Proteomes" id="UP000509302"/>
    </source>
</evidence>
<dbReference type="EMBL" id="CP058595">
    <property type="protein sequence ID" value="QLG47011.1"/>
    <property type="molecule type" value="Genomic_DNA"/>
</dbReference>
<dbReference type="Pfam" id="PF02826">
    <property type="entry name" value="2-Hacid_dh_C"/>
    <property type="match status" value="1"/>
</dbReference>
<dbReference type="AlphaFoldDB" id="A0A7H9AU39"/>
<evidence type="ECO:0000256" key="1">
    <source>
        <dbReference type="ARBA" id="ARBA00023002"/>
    </source>
</evidence>
<evidence type="ECO:0000259" key="3">
    <source>
        <dbReference type="Pfam" id="PF02826"/>
    </source>
</evidence>
<name>A0A7H9AU39_9FLAO</name>
<accession>A0A7H9AU39</accession>
<dbReference type="RefSeq" id="WP_179243289.1">
    <property type="nucleotide sequence ID" value="NZ_CP058595.1"/>
</dbReference>
<dbReference type="CDD" id="cd12164">
    <property type="entry name" value="GDH_like_2"/>
    <property type="match status" value="1"/>
</dbReference>
<keyword evidence="4" id="KW-0670">Pyruvate</keyword>
<evidence type="ECO:0000313" key="4">
    <source>
        <dbReference type="EMBL" id="QLG47011.1"/>
    </source>
</evidence>
<evidence type="ECO:0000256" key="2">
    <source>
        <dbReference type="ARBA" id="ARBA00023027"/>
    </source>
</evidence>
<dbReference type="Gene3D" id="3.40.50.720">
    <property type="entry name" value="NAD(P)-binding Rossmann-like Domain"/>
    <property type="match status" value="2"/>
</dbReference>
<keyword evidence="2" id="KW-0520">NAD</keyword>
<proteinExistence type="predicted"/>
<dbReference type="InterPro" id="IPR029753">
    <property type="entry name" value="D-isomer_DH_CS"/>
</dbReference>